<dbReference type="EC" id="1.6.5.3" evidence="2"/>
<gene>
    <name evidence="2" type="primary">galE</name>
    <name evidence="2" type="ORF">NMK_2982</name>
</gene>
<dbReference type="PANTHER" id="PTHR12126">
    <property type="entry name" value="NADH-UBIQUINONE OXIDOREDUCTASE 39 KDA SUBUNIT-RELATED"/>
    <property type="match status" value="1"/>
</dbReference>
<sequence>MQISNVCVLGGAGFIGCHIVHQLDAAGFRVKVLTRRRESAKHLILLPNVQVIECDVRDDAALLKHLAGAEAVINLLGILHQSGKASFSAIHAEFPRRVVAACCELGIERLLHVSALNADVNGPSVYLRSKGEGEVAVKQSNLRWTIFRPSVVFGRGDSFLTMFAQLARWMPFLFLAKPQARFQPIWVEDLAQAVAASVNEPQTIAQSYDLCGPRIYTLQALVEYAGQCGGRKPKVIGLGDRLSYWQARFMELLPVKLLTRDNLQSMSVDSVCDCEFPAVFGIKPSPLEAVAPQYLGCNSPRNGYMQFRSNAGR</sequence>
<dbReference type="PANTHER" id="PTHR12126:SF11">
    <property type="entry name" value="NADH DEHYDROGENASE [UBIQUINONE] 1 ALPHA SUBCOMPLEX SUBUNIT 9, MITOCHONDRIAL"/>
    <property type="match status" value="1"/>
</dbReference>
<evidence type="ECO:0000313" key="2">
    <source>
        <dbReference type="EMBL" id="GBG15376.1"/>
    </source>
</evidence>
<organism evidence="2 3">
    <name type="scientific">Novimethylophilus kurashikiensis</name>
    <dbReference type="NCBI Taxonomy" id="1825523"/>
    <lineage>
        <taxon>Bacteria</taxon>
        <taxon>Pseudomonadati</taxon>
        <taxon>Pseudomonadota</taxon>
        <taxon>Betaproteobacteria</taxon>
        <taxon>Nitrosomonadales</taxon>
        <taxon>Methylophilaceae</taxon>
        <taxon>Novimethylophilus</taxon>
    </lineage>
</organism>
<dbReference type="SUPFAM" id="SSF51735">
    <property type="entry name" value="NAD(P)-binding Rossmann-fold domains"/>
    <property type="match status" value="1"/>
</dbReference>
<dbReference type="EMBL" id="BDOQ01000018">
    <property type="protein sequence ID" value="GBG15376.1"/>
    <property type="molecule type" value="Genomic_DNA"/>
</dbReference>
<accession>A0A2R5FAX2</accession>
<feature type="domain" description="NAD(P)-binding" evidence="1">
    <location>
        <begin position="10"/>
        <end position="151"/>
    </location>
</feature>
<dbReference type="Pfam" id="PF13460">
    <property type="entry name" value="NAD_binding_10"/>
    <property type="match status" value="1"/>
</dbReference>
<dbReference type="Gene3D" id="3.40.50.720">
    <property type="entry name" value="NAD(P)-binding Rossmann-like Domain"/>
    <property type="match status" value="1"/>
</dbReference>
<proteinExistence type="predicted"/>
<dbReference type="Proteomes" id="UP000245081">
    <property type="component" value="Unassembled WGS sequence"/>
</dbReference>
<reference evidence="2 3" key="1">
    <citation type="journal article" date="2018" name="Environ. Microbiol.">
        <title>Isolation and genomic characterization of Novimethylophilus kurashikiensis gen. nov. sp. nov., a new lanthanide-dependent methylotrophic species of Methylophilaceae.</title>
        <authorList>
            <person name="Lv H."/>
            <person name="Sahin N."/>
            <person name="Tani A."/>
        </authorList>
    </citation>
    <scope>NUCLEOTIDE SEQUENCE [LARGE SCALE GENOMIC DNA]</scope>
    <source>
        <strain evidence="2 3">La2-4</strain>
    </source>
</reference>
<evidence type="ECO:0000259" key="1">
    <source>
        <dbReference type="Pfam" id="PF13460"/>
    </source>
</evidence>
<evidence type="ECO:0000313" key="3">
    <source>
        <dbReference type="Proteomes" id="UP000245081"/>
    </source>
</evidence>
<keyword evidence="2" id="KW-0560">Oxidoreductase</keyword>
<dbReference type="GO" id="GO:0016491">
    <property type="term" value="F:oxidoreductase activity"/>
    <property type="evidence" value="ECO:0007669"/>
    <property type="project" value="UniProtKB-KW"/>
</dbReference>
<dbReference type="InterPro" id="IPR036291">
    <property type="entry name" value="NAD(P)-bd_dom_sf"/>
</dbReference>
<dbReference type="InterPro" id="IPR051207">
    <property type="entry name" value="ComplexI_NDUFA9_subunit"/>
</dbReference>
<protein>
    <submittedName>
        <fullName evidence="2">NADH dehydrogenase</fullName>
        <ecNumber evidence="2">1.6.5.3</ecNumber>
    </submittedName>
</protein>
<comment type="caution">
    <text evidence="2">The sequence shown here is derived from an EMBL/GenBank/DDBJ whole genome shotgun (WGS) entry which is preliminary data.</text>
</comment>
<name>A0A2R5FAX2_9PROT</name>
<dbReference type="RefSeq" id="WP_109016527.1">
    <property type="nucleotide sequence ID" value="NZ_BDOQ01000018.1"/>
</dbReference>
<keyword evidence="3" id="KW-1185">Reference proteome</keyword>
<dbReference type="GO" id="GO:0044877">
    <property type="term" value="F:protein-containing complex binding"/>
    <property type="evidence" value="ECO:0007669"/>
    <property type="project" value="TreeGrafter"/>
</dbReference>
<dbReference type="OrthoDB" id="5292533at2"/>
<dbReference type="CDD" id="cd05271">
    <property type="entry name" value="NDUFA9_like_SDR_a"/>
    <property type="match status" value="1"/>
</dbReference>
<dbReference type="InterPro" id="IPR016040">
    <property type="entry name" value="NAD(P)-bd_dom"/>
</dbReference>
<dbReference type="AlphaFoldDB" id="A0A2R5FAX2"/>